<proteinExistence type="predicted"/>
<organism evidence="2 3">
    <name type="scientific">Blastopirellula marina DSM 3645</name>
    <dbReference type="NCBI Taxonomy" id="314230"/>
    <lineage>
        <taxon>Bacteria</taxon>
        <taxon>Pseudomonadati</taxon>
        <taxon>Planctomycetota</taxon>
        <taxon>Planctomycetia</taxon>
        <taxon>Pirellulales</taxon>
        <taxon>Pirellulaceae</taxon>
        <taxon>Blastopirellula</taxon>
    </lineage>
</organism>
<comment type="caution">
    <text evidence="2">The sequence shown here is derived from an EMBL/GenBank/DDBJ whole genome shotgun (WGS) entry which is preliminary data.</text>
</comment>
<feature type="compositionally biased region" description="Basic and acidic residues" evidence="1">
    <location>
        <begin position="120"/>
        <end position="130"/>
    </location>
</feature>
<dbReference type="OrthoDB" id="282582at2"/>
<dbReference type="Proteomes" id="UP000004358">
    <property type="component" value="Unassembled WGS sequence"/>
</dbReference>
<dbReference type="AlphaFoldDB" id="A3ZUS9"/>
<dbReference type="STRING" id="314230.DSM3645_24190"/>
<gene>
    <name evidence="2" type="ORF">DSM3645_24190</name>
</gene>
<dbReference type="InterPro" id="IPR013783">
    <property type="entry name" value="Ig-like_fold"/>
</dbReference>
<dbReference type="HOGENOM" id="CLU_1737010_0_0_0"/>
<name>A3ZUS9_9BACT</name>
<evidence type="ECO:0000313" key="3">
    <source>
        <dbReference type="Proteomes" id="UP000004358"/>
    </source>
</evidence>
<accession>A3ZUS9</accession>
<feature type="region of interest" description="Disordered" evidence="1">
    <location>
        <begin position="89"/>
        <end position="130"/>
    </location>
</feature>
<dbReference type="EMBL" id="AANZ01000013">
    <property type="protein sequence ID" value="EAQ79665.1"/>
    <property type="molecule type" value="Genomic_DNA"/>
</dbReference>
<reference evidence="2 3" key="1">
    <citation type="submission" date="2006-02" db="EMBL/GenBank/DDBJ databases">
        <authorList>
            <person name="Amann R."/>
            <person name="Ferriera S."/>
            <person name="Johnson J."/>
            <person name="Kravitz S."/>
            <person name="Halpern A."/>
            <person name="Remington K."/>
            <person name="Beeson K."/>
            <person name="Tran B."/>
            <person name="Rogers Y.-H."/>
            <person name="Friedman R."/>
            <person name="Venter J.C."/>
        </authorList>
    </citation>
    <scope>NUCLEOTIDE SEQUENCE [LARGE SCALE GENOMIC DNA]</scope>
    <source>
        <strain evidence="2 3">DSM 3645</strain>
    </source>
</reference>
<evidence type="ECO:0000313" key="2">
    <source>
        <dbReference type="EMBL" id="EAQ79665.1"/>
    </source>
</evidence>
<dbReference type="RefSeq" id="WP_002652735.1">
    <property type="nucleotide sequence ID" value="NZ_CH672376.1"/>
</dbReference>
<dbReference type="Gene3D" id="2.60.40.10">
    <property type="entry name" value="Immunoglobulins"/>
    <property type="match status" value="1"/>
</dbReference>
<evidence type="ECO:0008006" key="4">
    <source>
        <dbReference type="Google" id="ProtNLM"/>
    </source>
</evidence>
<sequence length="150" mass="16076">MTLLLASLTLGCNRGPALPENLPPLTACTLQIQYKQAPVSEATVTLIPSQGNWVGVGRTDASGKAVVQTQGRYNGVPAGDYTVTVTKYEPEADLPPDPTSPEEDAALAQSASRPNKRKALVPEKYTKSETTDLRLTITDLPVERTLQLSE</sequence>
<evidence type="ECO:0000256" key="1">
    <source>
        <dbReference type="SAM" id="MobiDB-lite"/>
    </source>
</evidence>
<dbReference type="SUPFAM" id="SSF49478">
    <property type="entry name" value="Cna protein B-type domain"/>
    <property type="match status" value="1"/>
</dbReference>
<protein>
    <recommendedName>
        <fullName evidence="4">Carboxypeptidase regulatory-like domain-containing protein</fullName>
    </recommendedName>
</protein>